<dbReference type="RefSeq" id="WP_207542925.1">
    <property type="nucleotide sequence ID" value="NZ_JAFNAA010000240.1"/>
</dbReference>
<dbReference type="InterPro" id="IPR004322">
    <property type="entry name" value="Plasmid_replicase_bac"/>
</dbReference>
<organism evidence="1 2">
    <name type="scientific">Plesiomonas shigelloides</name>
    <name type="common">Aeromonas shigelloides</name>
    <dbReference type="NCBI Taxonomy" id="703"/>
    <lineage>
        <taxon>Bacteria</taxon>
        <taxon>Pseudomonadati</taxon>
        <taxon>Pseudomonadota</taxon>
        <taxon>Gammaproteobacteria</taxon>
        <taxon>Enterobacterales</taxon>
        <taxon>Enterobacteriaceae</taxon>
        <taxon>Plesiomonas</taxon>
    </lineage>
</organism>
<evidence type="ECO:0000313" key="2">
    <source>
        <dbReference type="Proteomes" id="UP000664658"/>
    </source>
</evidence>
<evidence type="ECO:0000313" key="1">
    <source>
        <dbReference type="EMBL" id="MBO1110050.1"/>
    </source>
</evidence>
<name>A0A8I2B6J5_PLESH</name>
<accession>A0A8I2B6J5</accession>
<sequence>MNQLALFQSRLPVKPYHTDYLTNGLSIVEAQHALRSRYIQPNGPTHKYWLIFDVDMPTATMDWYD</sequence>
<dbReference type="Proteomes" id="UP000664658">
    <property type="component" value="Unassembled WGS sequence"/>
</dbReference>
<protein>
    <submittedName>
        <fullName evidence="1">Replication initiation protein</fullName>
    </submittedName>
</protein>
<comment type="caution">
    <text evidence="1">The sequence shown here is derived from an EMBL/GenBank/DDBJ whole genome shotgun (WGS) entry which is preliminary data.</text>
</comment>
<reference evidence="1" key="1">
    <citation type="submission" date="2021-03" db="EMBL/GenBank/DDBJ databases">
        <title>Plesiomonas shigelloides zfcc0051, isolated from zebrafish feces.</title>
        <authorList>
            <person name="Vanderhoek Z."/>
            <person name="Gaulke C."/>
        </authorList>
    </citation>
    <scope>NUCLEOTIDE SEQUENCE</scope>
    <source>
        <strain evidence="1">Zfcc0051</strain>
    </source>
</reference>
<dbReference type="Pfam" id="PF03090">
    <property type="entry name" value="Replicase"/>
    <property type="match status" value="1"/>
</dbReference>
<dbReference type="EMBL" id="JAFNAA010000240">
    <property type="protein sequence ID" value="MBO1110050.1"/>
    <property type="molecule type" value="Genomic_DNA"/>
</dbReference>
<dbReference type="AlphaFoldDB" id="A0A8I2B6J5"/>
<feature type="non-terminal residue" evidence="1">
    <location>
        <position position="65"/>
    </location>
</feature>
<proteinExistence type="predicted"/>
<gene>
    <name evidence="1" type="ORF">J2R62_18145</name>
</gene>